<evidence type="ECO:0000313" key="2">
    <source>
        <dbReference type="Proteomes" id="UP001302719"/>
    </source>
</evidence>
<protein>
    <submittedName>
        <fullName evidence="1">Uncharacterized protein</fullName>
    </submittedName>
</protein>
<organism evidence="1 2">
    <name type="scientific">Candidatus Nitrospira allomarina</name>
    <dbReference type="NCBI Taxonomy" id="3020900"/>
    <lineage>
        <taxon>Bacteria</taxon>
        <taxon>Pseudomonadati</taxon>
        <taxon>Nitrospirota</taxon>
        <taxon>Nitrospiria</taxon>
        <taxon>Nitrospirales</taxon>
        <taxon>Nitrospiraceae</taxon>
        <taxon>Nitrospira</taxon>
    </lineage>
</organism>
<sequence>MKDPLARLSLAVRELDKLINRANQLAHLSEQALPMDHSIQPEQCIPPQKPCRRSI</sequence>
<dbReference type="Proteomes" id="UP001302719">
    <property type="component" value="Chromosome"/>
</dbReference>
<dbReference type="AlphaFoldDB" id="A0AA96JT88"/>
<dbReference type="RefSeq" id="WP_312646061.1">
    <property type="nucleotide sequence ID" value="NZ_CP116967.1"/>
</dbReference>
<accession>A0AA96JT88</accession>
<dbReference type="EMBL" id="CP116967">
    <property type="protein sequence ID" value="WNM59337.1"/>
    <property type="molecule type" value="Genomic_DNA"/>
</dbReference>
<proteinExistence type="predicted"/>
<name>A0AA96JT88_9BACT</name>
<reference evidence="1 2" key="1">
    <citation type="submission" date="2023-01" db="EMBL/GenBank/DDBJ databases">
        <title>Cultivation and genomic characterization of new, ubiquitous marine nitrite-oxidizing bacteria from the Nitrospirales.</title>
        <authorList>
            <person name="Mueller A.J."/>
            <person name="Daebeler A."/>
            <person name="Herbold C.W."/>
            <person name="Kirkegaard R.H."/>
            <person name="Daims H."/>
        </authorList>
    </citation>
    <scope>NUCLEOTIDE SEQUENCE [LARGE SCALE GENOMIC DNA]</scope>
    <source>
        <strain evidence="1 2">VA</strain>
    </source>
</reference>
<evidence type="ECO:0000313" key="1">
    <source>
        <dbReference type="EMBL" id="WNM59337.1"/>
    </source>
</evidence>
<keyword evidence="2" id="KW-1185">Reference proteome</keyword>
<gene>
    <name evidence="1" type="ORF">PP769_06115</name>
</gene>
<dbReference type="KEGG" id="nall:PP769_06115"/>